<feature type="compositionally biased region" description="Low complexity" evidence="1">
    <location>
        <begin position="267"/>
        <end position="279"/>
    </location>
</feature>
<feature type="compositionally biased region" description="Basic and acidic residues" evidence="1">
    <location>
        <begin position="121"/>
        <end position="139"/>
    </location>
</feature>
<feature type="compositionally biased region" description="Low complexity" evidence="1">
    <location>
        <begin position="36"/>
        <end position="70"/>
    </location>
</feature>
<protein>
    <submittedName>
        <fullName evidence="3">Uncharacterized protein</fullName>
    </submittedName>
</protein>
<feature type="region of interest" description="Disordered" evidence="1">
    <location>
        <begin position="121"/>
        <end position="147"/>
    </location>
</feature>
<evidence type="ECO:0000256" key="1">
    <source>
        <dbReference type="SAM" id="MobiDB-lite"/>
    </source>
</evidence>
<gene>
    <name evidence="2" type="ORF">NDES1114_LOCUS19727</name>
    <name evidence="3" type="ORF">NDES1114_LOCUS19729</name>
</gene>
<organism evidence="3">
    <name type="scientific">Neobodo designis</name>
    <name type="common">Flagellated protozoan</name>
    <name type="synonym">Bodo designis</name>
    <dbReference type="NCBI Taxonomy" id="312471"/>
    <lineage>
        <taxon>Eukaryota</taxon>
        <taxon>Discoba</taxon>
        <taxon>Euglenozoa</taxon>
        <taxon>Kinetoplastea</taxon>
        <taxon>Metakinetoplastina</taxon>
        <taxon>Neobodonida</taxon>
        <taxon>Neobodo</taxon>
    </lineage>
</organism>
<feature type="compositionally biased region" description="Polar residues" evidence="1">
    <location>
        <begin position="219"/>
        <end position="231"/>
    </location>
</feature>
<accession>A0A6U4TI92</accession>
<feature type="region of interest" description="Disordered" evidence="1">
    <location>
        <begin position="300"/>
        <end position="336"/>
    </location>
</feature>
<reference evidence="3" key="1">
    <citation type="submission" date="2021-01" db="EMBL/GenBank/DDBJ databases">
        <authorList>
            <person name="Corre E."/>
            <person name="Pelletier E."/>
            <person name="Niang G."/>
            <person name="Scheremetjew M."/>
            <person name="Finn R."/>
            <person name="Kale V."/>
            <person name="Holt S."/>
            <person name="Cochrane G."/>
            <person name="Meng A."/>
            <person name="Brown T."/>
            <person name="Cohen L."/>
        </authorList>
    </citation>
    <scope>NUCLEOTIDE SEQUENCE</scope>
    <source>
        <strain evidence="3">CCAP 1951/1</strain>
    </source>
</reference>
<name>A0A6U4TI92_NEODS</name>
<feature type="compositionally biased region" description="Basic and acidic residues" evidence="1">
    <location>
        <begin position="948"/>
        <end position="974"/>
    </location>
</feature>
<feature type="compositionally biased region" description="Basic and acidic residues" evidence="1">
    <location>
        <begin position="609"/>
        <end position="626"/>
    </location>
</feature>
<dbReference type="EMBL" id="HBGF01029704">
    <property type="protein sequence ID" value="CAD9125690.1"/>
    <property type="molecule type" value="Transcribed_RNA"/>
</dbReference>
<feature type="region of interest" description="Disordered" evidence="1">
    <location>
        <begin position="418"/>
        <end position="553"/>
    </location>
</feature>
<proteinExistence type="predicted"/>
<feature type="region of interest" description="Disordered" evidence="1">
    <location>
        <begin position="20"/>
        <end position="70"/>
    </location>
</feature>
<sequence>MAMMLGTNDAMAVDLPRAPKAFSKAARSPRQSSTVTTPRTARRPATGAAPRAPVSGSLSARSASAGPARAGGAALRLGVKDLPRVSAEEAAAVEGGALVAAAVAEHRQQYLRDGDNFRDDAAASADKRATAPPRLRENDGGAFGLGTREDYGDRFRGLTSSPRLPDTALLDGVVRDRLDAKCKAFIASVAIHSPSAPPTATALDSPNNGGGSDGDVPTAGQSPTAGASQREATMAERCAAVREMWVDARRTAAEVADVYVDGERDGTSPSSGGDAPSAPVVLTATQRAYIEVTQGRAALAAASPRSGRSPLSPVSTAGSEGSGGSYDSGDASSPLQIPGLTFEQAAGLQAQARTLLQEKRRVRDDVVPSARVAPINRESASFASSALRFKEDVSRNPPVGQYNPRTNGVDRHVRTAVICRKPKAGPGSPTSGSPQQSPRATAAPPKAPPAPAGADGLGKSVSEPPSHPASAGVSKPRPLDTRNPPLAAAARGPEESPRARAKQAAAEQPQKPPAPSWPFASKSKPPPPRQSACRDHVRAMPNEAALSTVSSPRAHVQFARAVGREAMVPSHVAHGPSSAPSSVPNPPPGLADQCAAPAPTRARGTGNDFRSHRNDVVPSRDEDRRSSPARTNADVAIARAGAVAVHGHGAAGFVDFGRQTDRARPSGSKVLNAAAAAPTGDRDTATSIDMIDVVALTRPRPAGLVEFGKQKSRPPLHEVMTYHTTEHSGVPEPPSARHLRDIDFGKMGPHELKPAKSDCAAECYDVELEATTHRTRAATIGRPTAPAHRPVPAERTDYQFAKVYGEISRRSKKAPASGAAPTTTYSKHTYPTSEGADLTRGLNGTRRRRVDRAPDLHKQLGHAVPRVHLTETSAMDPDNVDPPVVHDRVRGDPMLAKHVDRNTRNKRLEPPPVVPLSMEAATVLLGVRKAAALQAERADVTRVSAVNHKGEPLRSPRTRADFHHTTSRETRPHDRLAVRVMKRDEVPGPGSYEV</sequence>
<evidence type="ECO:0000313" key="3">
    <source>
        <dbReference type="EMBL" id="CAD9125690.1"/>
    </source>
</evidence>
<evidence type="ECO:0000313" key="2">
    <source>
        <dbReference type="EMBL" id="CAD9125686.1"/>
    </source>
</evidence>
<feature type="compositionally biased region" description="Polar residues" evidence="1">
    <location>
        <begin position="820"/>
        <end position="832"/>
    </location>
</feature>
<feature type="region of interest" description="Disordered" evidence="1">
    <location>
        <begin position="194"/>
        <end position="234"/>
    </location>
</feature>
<feature type="region of interest" description="Disordered" evidence="1">
    <location>
        <begin position="260"/>
        <end position="279"/>
    </location>
</feature>
<feature type="compositionally biased region" description="Low complexity" evidence="1">
    <location>
        <begin position="425"/>
        <end position="444"/>
    </location>
</feature>
<feature type="region of interest" description="Disordered" evidence="1">
    <location>
        <begin position="567"/>
        <end position="631"/>
    </location>
</feature>
<dbReference type="AlphaFoldDB" id="A0A6U4TI92"/>
<feature type="region of interest" description="Disordered" evidence="1">
    <location>
        <begin position="808"/>
        <end position="847"/>
    </location>
</feature>
<dbReference type="EMBL" id="HBGF01029702">
    <property type="protein sequence ID" value="CAD9125686.1"/>
    <property type="molecule type" value="Transcribed_RNA"/>
</dbReference>
<feature type="region of interest" description="Disordered" evidence="1">
    <location>
        <begin position="943"/>
        <end position="974"/>
    </location>
</feature>